<feature type="transmembrane region" description="Helical" evidence="5">
    <location>
        <begin position="256"/>
        <end position="281"/>
    </location>
</feature>
<keyword evidence="2 5" id="KW-0812">Transmembrane</keyword>
<feature type="transmembrane region" description="Helical" evidence="5">
    <location>
        <begin position="84"/>
        <end position="109"/>
    </location>
</feature>
<feature type="transmembrane region" description="Helical" evidence="5">
    <location>
        <begin position="169"/>
        <end position="198"/>
    </location>
</feature>
<sequence>MNYTECFERNYYLLGPKLAFSFLSCLFIIGMIVILILLQRYKFFTQRLSLYLAITAFGYSASNSVDFTSYYAPTNTIALYYCRIIGYVQTNAIMFFYMATAVIMIVVFIEVTCKRATDQMEVLFVFLIFGLPLLITWIPFVTDDYGPLGSACWFTLVDMETCEISTTGVILIIAIYFVPTKLIMIIVSLLLLVTLIFVKRQRKVAKMQREQENRHQMRKQLETELRPLMTYPVIVLVANLLAFAAFLAMSFDGENFYVRVMSIIIFALFPLQGAFITIAYAMKSDTRRKLKPRELKFYCRRCCACCKMNRKKSVREYETGIPKSDSWQDYLSPYRDIEEV</sequence>
<dbReference type="GO" id="GO:0007189">
    <property type="term" value="P:adenylate cyclase-activating G protein-coupled receptor signaling pathway"/>
    <property type="evidence" value="ECO:0007669"/>
    <property type="project" value="TreeGrafter"/>
</dbReference>
<dbReference type="PANTHER" id="PTHR23112:SF0">
    <property type="entry name" value="TRANSMEMBRANE PROTEIN 116"/>
    <property type="match status" value="1"/>
</dbReference>
<keyword evidence="4 5" id="KW-0472">Membrane</keyword>
<dbReference type="InParanoid" id="A0A1X7UQJ8"/>
<evidence type="ECO:0000259" key="6">
    <source>
        <dbReference type="PROSITE" id="PS50261"/>
    </source>
</evidence>
<dbReference type="AlphaFoldDB" id="A0A1X7UQJ8"/>
<feature type="transmembrane region" description="Helical" evidence="5">
    <location>
        <begin position="121"/>
        <end position="140"/>
    </location>
</feature>
<dbReference type="PANTHER" id="PTHR23112">
    <property type="entry name" value="G PROTEIN-COUPLED RECEPTOR 157-RELATED"/>
    <property type="match status" value="1"/>
</dbReference>
<feature type="transmembrane region" description="Helical" evidence="5">
    <location>
        <begin position="18"/>
        <end position="38"/>
    </location>
</feature>
<comment type="subcellular location">
    <subcellularLocation>
        <location evidence="1">Membrane</location>
        <topology evidence="1">Multi-pass membrane protein</topology>
    </subcellularLocation>
</comment>
<feature type="transmembrane region" description="Helical" evidence="5">
    <location>
        <begin position="50"/>
        <end position="72"/>
    </location>
</feature>
<dbReference type="GO" id="GO:0004930">
    <property type="term" value="F:G protein-coupled receptor activity"/>
    <property type="evidence" value="ECO:0007669"/>
    <property type="project" value="TreeGrafter"/>
</dbReference>
<organism evidence="7">
    <name type="scientific">Amphimedon queenslandica</name>
    <name type="common">Sponge</name>
    <dbReference type="NCBI Taxonomy" id="400682"/>
    <lineage>
        <taxon>Eukaryota</taxon>
        <taxon>Metazoa</taxon>
        <taxon>Porifera</taxon>
        <taxon>Demospongiae</taxon>
        <taxon>Heteroscleromorpha</taxon>
        <taxon>Haplosclerida</taxon>
        <taxon>Niphatidae</taxon>
        <taxon>Amphimedon</taxon>
    </lineage>
</organism>
<dbReference type="EnsemblMetazoa" id="Aqu2.1.29672_001">
    <property type="protein sequence ID" value="Aqu2.1.29672_001"/>
    <property type="gene ID" value="Aqu2.1.29672"/>
</dbReference>
<dbReference type="GO" id="GO:0005886">
    <property type="term" value="C:plasma membrane"/>
    <property type="evidence" value="ECO:0007669"/>
    <property type="project" value="TreeGrafter"/>
</dbReference>
<reference evidence="7" key="1">
    <citation type="submission" date="2017-05" db="UniProtKB">
        <authorList>
            <consortium name="EnsemblMetazoa"/>
        </authorList>
    </citation>
    <scope>IDENTIFICATION</scope>
</reference>
<dbReference type="STRING" id="400682.A0A1X7UQJ8"/>
<evidence type="ECO:0000313" key="7">
    <source>
        <dbReference type="EnsemblMetazoa" id="Aqu2.1.29672_001"/>
    </source>
</evidence>
<protein>
    <recommendedName>
        <fullName evidence="6">G-protein coupled receptors family 2 profile 2 domain-containing protein</fullName>
    </recommendedName>
</protein>
<name>A0A1X7UQJ8_AMPQE</name>
<evidence type="ECO:0000256" key="4">
    <source>
        <dbReference type="ARBA" id="ARBA00023136"/>
    </source>
</evidence>
<feature type="domain" description="G-protein coupled receptors family 2 profile 2" evidence="6">
    <location>
        <begin position="13"/>
        <end position="284"/>
    </location>
</feature>
<accession>A0A1X7UQJ8</accession>
<dbReference type="Gene3D" id="1.20.1070.10">
    <property type="entry name" value="Rhodopsin 7-helix transmembrane proteins"/>
    <property type="match status" value="1"/>
</dbReference>
<feature type="transmembrane region" description="Helical" evidence="5">
    <location>
        <begin position="228"/>
        <end position="250"/>
    </location>
</feature>
<evidence type="ECO:0000256" key="3">
    <source>
        <dbReference type="ARBA" id="ARBA00022989"/>
    </source>
</evidence>
<dbReference type="InterPro" id="IPR017981">
    <property type="entry name" value="GPCR_2-like_7TM"/>
</dbReference>
<keyword evidence="3 5" id="KW-1133">Transmembrane helix</keyword>
<dbReference type="SUPFAM" id="SSF81321">
    <property type="entry name" value="Family A G protein-coupled receptor-like"/>
    <property type="match status" value="1"/>
</dbReference>
<evidence type="ECO:0000256" key="5">
    <source>
        <dbReference type="SAM" id="Phobius"/>
    </source>
</evidence>
<dbReference type="GO" id="GO:0007166">
    <property type="term" value="P:cell surface receptor signaling pathway"/>
    <property type="evidence" value="ECO:0007669"/>
    <property type="project" value="InterPro"/>
</dbReference>
<evidence type="ECO:0000256" key="2">
    <source>
        <dbReference type="ARBA" id="ARBA00022692"/>
    </source>
</evidence>
<proteinExistence type="predicted"/>
<dbReference type="OrthoDB" id="100006at2759"/>
<evidence type="ECO:0000256" key="1">
    <source>
        <dbReference type="ARBA" id="ARBA00004141"/>
    </source>
</evidence>
<dbReference type="PROSITE" id="PS50261">
    <property type="entry name" value="G_PROTEIN_RECEP_F2_4"/>
    <property type="match status" value="1"/>
</dbReference>